<feature type="transmembrane region" description="Helical" evidence="1">
    <location>
        <begin position="266"/>
        <end position="286"/>
    </location>
</feature>
<dbReference type="InterPro" id="IPR049458">
    <property type="entry name" value="EpsG-like"/>
</dbReference>
<keyword evidence="3" id="KW-1185">Reference proteome</keyword>
<feature type="transmembrane region" description="Helical" evidence="1">
    <location>
        <begin position="81"/>
        <end position="102"/>
    </location>
</feature>
<feature type="transmembrane region" description="Helical" evidence="1">
    <location>
        <begin position="233"/>
        <end position="254"/>
    </location>
</feature>
<proteinExistence type="predicted"/>
<dbReference type="Pfam" id="PF14897">
    <property type="entry name" value="EpsG"/>
    <property type="match status" value="1"/>
</dbReference>
<dbReference type="RefSeq" id="WP_004656716.1">
    <property type="nucleotide sequence ID" value="NZ_KB849179.1"/>
</dbReference>
<accession>A0ABN0JAD8</accession>
<dbReference type="EMBL" id="APOI01000029">
    <property type="protein sequence ID" value="ENU22075.1"/>
    <property type="molecule type" value="Genomic_DNA"/>
</dbReference>
<feature type="transmembrane region" description="Helical" evidence="1">
    <location>
        <begin position="184"/>
        <end position="213"/>
    </location>
</feature>
<evidence type="ECO:0000313" key="2">
    <source>
        <dbReference type="EMBL" id="ENU22075.1"/>
    </source>
</evidence>
<sequence>MIYITYFLLATIISFFVSSRKQALSFVVFLTFSFLAFSYPAGGDWVGYFGNYDCLVNNKCYSGFVEFEVGYEFLVKTIGQLGFQPLLIFIAFLNLIFISSFAKKFENSALIVLFIMCVFLWSLYMEAIRQSIAISLVLWGIYVLYLGKLKEFILIVFLSSLFHITALITLLFALPYFSKRLSKLVAWGIVGISFIFVSMPTQFLQLLLLVLPLDSMAGAKLNFYLSSDAYKPQLSIGIGTILDVLLIGLIIVSFRRVRLYKLYNDIRFHHVVYLGVALYLAFGVFIGKMMPVFTRIGWYGYPLIIILLYTNIGNSMFYRKSRVGFKYDLRVTLVCMYFLLQTIRPFTYDYNNFGIMNQETIIQNINNLDDASLRIAAREKCLALTRLGYGYLCD</sequence>
<evidence type="ECO:0000313" key="3">
    <source>
        <dbReference type="Proteomes" id="UP000013034"/>
    </source>
</evidence>
<name>A0ABN0JAD8_9GAMM</name>
<feature type="transmembrane region" description="Helical" evidence="1">
    <location>
        <begin position="298"/>
        <end position="317"/>
    </location>
</feature>
<protein>
    <recommendedName>
        <fullName evidence="4">EpsG family protein</fullName>
    </recommendedName>
</protein>
<feature type="transmembrane region" description="Helical" evidence="1">
    <location>
        <begin position="108"/>
        <end position="124"/>
    </location>
</feature>
<comment type="caution">
    <text evidence="2">The sequence shown here is derived from an EMBL/GenBank/DDBJ whole genome shotgun (WGS) entry which is preliminary data.</text>
</comment>
<reference evidence="2 3" key="1">
    <citation type="submission" date="2013-02" db="EMBL/GenBank/DDBJ databases">
        <title>The Genome Sequence of Acinetobacter sp. NIPH 809.</title>
        <authorList>
            <consortium name="The Broad Institute Genome Sequencing Platform"/>
            <consortium name="The Broad Institute Genome Sequencing Center for Infectious Disease"/>
            <person name="Cerqueira G."/>
            <person name="Feldgarden M."/>
            <person name="Courvalin P."/>
            <person name="Perichon B."/>
            <person name="Grillot-Courvalin C."/>
            <person name="Clermont D."/>
            <person name="Rocha E."/>
            <person name="Yoon E.-J."/>
            <person name="Nemec A."/>
            <person name="Walker B."/>
            <person name="Young S.K."/>
            <person name="Zeng Q."/>
            <person name="Gargeya S."/>
            <person name="Fitzgerald M."/>
            <person name="Haas B."/>
            <person name="Abouelleil A."/>
            <person name="Alvarado L."/>
            <person name="Arachchi H.M."/>
            <person name="Berlin A.M."/>
            <person name="Chapman S.B."/>
            <person name="Dewar J."/>
            <person name="Goldberg J."/>
            <person name="Griggs A."/>
            <person name="Gujja S."/>
            <person name="Hansen M."/>
            <person name="Howarth C."/>
            <person name="Imamovic A."/>
            <person name="Larimer J."/>
            <person name="McCowan C."/>
            <person name="Murphy C."/>
            <person name="Neiman D."/>
            <person name="Pearson M."/>
            <person name="Priest M."/>
            <person name="Roberts A."/>
            <person name="Saif S."/>
            <person name="Shea T."/>
            <person name="Sisk P."/>
            <person name="Sykes S."/>
            <person name="Wortman J."/>
            <person name="Nusbaum C."/>
            <person name="Birren B."/>
        </authorList>
    </citation>
    <scope>NUCLEOTIDE SEQUENCE [LARGE SCALE GENOMIC DNA]</scope>
    <source>
        <strain evidence="2 3">NIPH 809</strain>
    </source>
</reference>
<keyword evidence="1" id="KW-1133">Transmembrane helix</keyword>
<dbReference type="Proteomes" id="UP000013034">
    <property type="component" value="Unassembled WGS sequence"/>
</dbReference>
<evidence type="ECO:0008006" key="4">
    <source>
        <dbReference type="Google" id="ProtNLM"/>
    </source>
</evidence>
<keyword evidence="1" id="KW-0472">Membrane</keyword>
<keyword evidence="1" id="KW-0812">Transmembrane</keyword>
<feature type="transmembrane region" description="Helical" evidence="1">
    <location>
        <begin position="23"/>
        <end position="42"/>
    </location>
</feature>
<organism evidence="2 3">
    <name type="scientific">Acinetobacter proteolyticus</name>
    <dbReference type="NCBI Taxonomy" id="1776741"/>
    <lineage>
        <taxon>Bacteria</taxon>
        <taxon>Pseudomonadati</taxon>
        <taxon>Pseudomonadota</taxon>
        <taxon>Gammaproteobacteria</taxon>
        <taxon>Moraxellales</taxon>
        <taxon>Moraxellaceae</taxon>
        <taxon>Acinetobacter</taxon>
    </lineage>
</organism>
<evidence type="ECO:0000256" key="1">
    <source>
        <dbReference type="SAM" id="Phobius"/>
    </source>
</evidence>
<feature type="transmembrane region" description="Helical" evidence="1">
    <location>
        <begin position="153"/>
        <end position="177"/>
    </location>
</feature>
<gene>
    <name evidence="2" type="ORF">F993_03350</name>
</gene>